<sequence>MHDPFNLLRFVEAQRPVFTRVMEELRAGHKTSHWMWFIFPQLHGLGRSEIAERFAISGTAEARAYLLHDVLGPRLEESVSTLLQHSDKSALQILGHPDDLKLRSCLTLFASIKPEHPLFQQALDQFFAGEPDTRTLTLLGE</sequence>
<dbReference type="SUPFAM" id="SSF140736">
    <property type="entry name" value="Rv1873-like"/>
    <property type="match status" value="1"/>
</dbReference>
<name>A0A423H7E7_9PSED</name>
<organism evidence="1 2">
    <name type="scientific">Pseudomonas brassicacearum</name>
    <dbReference type="NCBI Taxonomy" id="930166"/>
    <lineage>
        <taxon>Bacteria</taxon>
        <taxon>Pseudomonadati</taxon>
        <taxon>Pseudomonadota</taxon>
        <taxon>Gammaproteobacteria</taxon>
        <taxon>Pseudomonadales</taxon>
        <taxon>Pseudomonadaceae</taxon>
        <taxon>Pseudomonas</taxon>
    </lineage>
</organism>
<dbReference type="InterPro" id="IPR014937">
    <property type="entry name" value="DUF1810"/>
</dbReference>
<protein>
    <submittedName>
        <fullName evidence="1">Calpastatin</fullName>
    </submittedName>
</protein>
<dbReference type="AlphaFoldDB" id="A0A423H7E7"/>
<dbReference type="OrthoDB" id="9801870at2"/>
<dbReference type="Pfam" id="PF08837">
    <property type="entry name" value="DUF1810"/>
    <property type="match status" value="1"/>
</dbReference>
<evidence type="ECO:0000313" key="2">
    <source>
        <dbReference type="Proteomes" id="UP000286071"/>
    </source>
</evidence>
<dbReference type="Gene3D" id="1.25.40.380">
    <property type="entry name" value="Protein of unknown function DUF1810"/>
    <property type="match status" value="1"/>
</dbReference>
<evidence type="ECO:0000313" key="1">
    <source>
        <dbReference type="EMBL" id="RON09099.1"/>
    </source>
</evidence>
<dbReference type="InterPro" id="IPR036287">
    <property type="entry name" value="Rv1873-like_sf"/>
</dbReference>
<gene>
    <name evidence="1" type="ORF">BK659_12735</name>
</gene>
<dbReference type="Proteomes" id="UP000286071">
    <property type="component" value="Unassembled WGS sequence"/>
</dbReference>
<dbReference type="EMBL" id="MOBJ01000008">
    <property type="protein sequence ID" value="RON09099.1"/>
    <property type="molecule type" value="Genomic_DNA"/>
</dbReference>
<reference evidence="1 2" key="1">
    <citation type="submission" date="2016-10" db="EMBL/GenBank/DDBJ databases">
        <title>Comparative genome analysis of multiple Pseudomonas spp. focuses on biocontrol and plant growth promoting traits.</title>
        <authorList>
            <person name="Tao X.-Y."/>
            <person name="Taylor C.G."/>
        </authorList>
    </citation>
    <scope>NUCLEOTIDE SEQUENCE [LARGE SCALE GENOMIC DNA]</scope>
    <source>
        <strain evidence="1 2">48H11</strain>
    </source>
</reference>
<dbReference type="PIRSF" id="PIRSF008546">
    <property type="entry name" value="UCP008546"/>
    <property type="match status" value="1"/>
</dbReference>
<comment type="caution">
    <text evidence="1">The sequence shown here is derived from an EMBL/GenBank/DDBJ whole genome shotgun (WGS) entry which is preliminary data.</text>
</comment>
<accession>A0A423H7E7</accession>
<proteinExistence type="predicted"/>
<dbReference type="RefSeq" id="WP_123425493.1">
    <property type="nucleotide sequence ID" value="NZ_MOBJ01000008.1"/>
</dbReference>